<organism evidence="2 3">
    <name type="scientific">Acidiphilium rubrum</name>
    <dbReference type="NCBI Taxonomy" id="526"/>
    <lineage>
        <taxon>Bacteria</taxon>
        <taxon>Pseudomonadati</taxon>
        <taxon>Pseudomonadota</taxon>
        <taxon>Alphaproteobacteria</taxon>
        <taxon>Acetobacterales</taxon>
        <taxon>Acidocellaceae</taxon>
        <taxon>Acidiphilium</taxon>
    </lineage>
</organism>
<dbReference type="OrthoDB" id="7743649at2"/>
<evidence type="ECO:0000256" key="1">
    <source>
        <dbReference type="SAM" id="Phobius"/>
    </source>
</evidence>
<dbReference type="RefSeq" id="WP_081849164.1">
    <property type="nucleotide sequence ID" value="NZ_FTNE01000002.1"/>
</dbReference>
<keyword evidence="1" id="KW-0812">Transmembrane</keyword>
<dbReference type="AlphaFoldDB" id="A0A8G2FF71"/>
<keyword evidence="1" id="KW-1133">Transmembrane helix</keyword>
<dbReference type="Proteomes" id="UP000186308">
    <property type="component" value="Unassembled WGS sequence"/>
</dbReference>
<evidence type="ECO:0000313" key="3">
    <source>
        <dbReference type="Proteomes" id="UP000186308"/>
    </source>
</evidence>
<evidence type="ECO:0000313" key="2">
    <source>
        <dbReference type="EMBL" id="SIQ14801.1"/>
    </source>
</evidence>
<keyword evidence="3" id="KW-1185">Reference proteome</keyword>
<sequence>MTNPTHDDPQDTDPQNSATPVAVREAVGIFDDQASLQAAIDELMLAGFERFELGLLDHDAAPDTAPHHLADDPAVPRKPYIAPESVGDAQGGLIAGFALIPAMGAAAATAGAGAAIAATAAVTAATGGVGALVGGALAYALTRKRARGIASQEDAGGLLLWVRVRSAAHERLALDILRRNAAHHVHGHD</sequence>
<accession>A0A8G2FF71</accession>
<comment type="caution">
    <text evidence="2">The sequence shown here is derived from an EMBL/GenBank/DDBJ whole genome shotgun (WGS) entry which is preliminary data.</text>
</comment>
<gene>
    <name evidence="2" type="ORF">SAMN05421828_10213</name>
</gene>
<protein>
    <submittedName>
        <fullName evidence="2">Uncharacterized protein</fullName>
    </submittedName>
</protein>
<feature type="transmembrane region" description="Helical" evidence="1">
    <location>
        <begin position="93"/>
        <end position="116"/>
    </location>
</feature>
<reference evidence="2 3" key="1">
    <citation type="submission" date="2017-01" db="EMBL/GenBank/DDBJ databases">
        <authorList>
            <person name="Varghese N."/>
            <person name="Submissions S."/>
        </authorList>
    </citation>
    <scope>NUCLEOTIDE SEQUENCE [LARGE SCALE GENOMIC DNA]</scope>
    <source>
        <strain evidence="2 3">ATCC 35905</strain>
    </source>
</reference>
<name>A0A8G2FF71_ACIRU</name>
<dbReference type="EMBL" id="FTNE01000002">
    <property type="protein sequence ID" value="SIQ14801.1"/>
    <property type="molecule type" value="Genomic_DNA"/>
</dbReference>
<feature type="transmembrane region" description="Helical" evidence="1">
    <location>
        <begin position="122"/>
        <end position="141"/>
    </location>
</feature>
<keyword evidence="1" id="KW-0472">Membrane</keyword>
<proteinExistence type="predicted"/>